<keyword evidence="9" id="KW-0472">Membrane</keyword>
<keyword evidence="8" id="KW-1133">Transmembrane helix</keyword>
<comment type="subcellular location">
    <subcellularLocation>
        <location evidence="1">Cell inner membrane</location>
        <topology evidence="1">Single-pass membrane protein</topology>
    </subcellularLocation>
</comment>
<proteinExistence type="inferred from homology"/>
<dbReference type="NCBIfam" id="TIGR01710">
    <property type="entry name" value="typeII_sec_gspG"/>
    <property type="match status" value="1"/>
</dbReference>
<name>F0J6B5_ACIMA</name>
<feature type="domain" description="Type II secretion system protein GspG C-terminal" evidence="10">
    <location>
        <begin position="55"/>
        <end position="162"/>
    </location>
</feature>
<dbReference type="Gene3D" id="3.30.700.10">
    <property type="entry name" value="Glycoprotein, Type 4 Pilin"/>
    <property type="match status" value="1"/>
</dbReference>
<evidence type="ECO:0000256" key="3">
    <source>
        <dbReference type="ARBA" id="ARBA00020042"/>
    </source>
</evidence>
<evidence type="ECO:0000256" key="8">
    <source>
        <dbReference type="ARBA" id="ARBA00022989"/>
    </source>
</evidence>
<sequence length="163" mass="17007">MLAAVAGACATLSDTHAFMNAKAERADGEGGYTLLELLVVIVILGLLIALVGPALLSQLGRAKASIAEQSIERIGSVLDLFKLDVGSYPTTDQGLQALIAKPAGVSGWHGPYLKQTTLPRDPWGHRFVYQAPSARPGLAYDLCSKGPKDVTAAPGAPGLICNR</sequence>
<evidence type="ECO:0000256" key="4">
    <source>
        <dbReference type="ARBA" id="ARBA00022475"/>
    </source>
</evidence>
<dbReference type="AlphaFoldDB" id="F0J6B5"/>
<dbReference type="Proteomes" id="UP000007100">
    <property type="component" value="Chromosome"/>
</dbReference>
<dbReference type="HOGENOM" id="CLU_091705_2_0_5"/>
<evidence type="ECO:0000256" key="2">
    <source>
        <dbReference type="ARBA" id="ARBA00009984"/>
    </source>
</evidence>
<dbReference type="PRINTS" id="PR00813">
    <property type="entry name" value="BCTERIALGSPG"/>
</dbReference>
<accession>F0J6B5</accession>
<dbReference type="KEGG" id="amv:ACMV_10240"/>
<evidence type="ECO:0000256" key="5">
    <source>
        <dbReference type="ARBA" id="ARBA00022481"/>
    </source>
</evidence>
<evidence type="ECO:0000313" key="12">
    <source>
        <dbReference type="Proteomes" id="UP000007100"/>
    </source>
</evidence>
<keyword evidence="12" id="KW-1185">Reference proteome</keyword>
<evidence type="ECO:0000313" key="11">
    <source>
        <dbReference type="EMBL" id="BAJ80371.1"/>
    </source>
</evidence>
<dbReference type="InterPro" id="IPR013545">
    <property type="entry name" value="T2SS_protein-GspG_C"/>
</dbReference>
<dbReference type="GO" id="GO:0005886">
    <property type="term" value="C:plasma membrane"/>
    <property type="evidence" value="ECO:0007669"/>
    <property type="project" value="UniProtKB-SubCell"/>
</dbReference>
<dbReference type="GO" id="GO:0015627">
    <property type="term" value="C:type II protein secretion system complex"/>
    <property type="evidence" value="ECO:0007669"/>
    <property type="project" value="InterPro"/>
</dbReference>
<dbReference type="NCBIfam" id="TIGR02532">
    <property type="entry name" value="IV_pilin_GFxxxE"/>
    <property type="match status" value="1"/>
</dbReference>
<dbReference type="Pfam" id="PF07963">
    <property type="entry name" value="N_methyl"/>
    <property type="match status" value="1"/>
</dbReference>
<gene>
    <name evidence="11" type="ordered locus">ACMV_10240</name>
</gene>
<reference evidence="11 12" key="1">
    <citation type="submission" date="2010-12" db="EMBL/GenBank/DDBJ databases">
        <title>Whole genome sequence of Acidiphilium multivorum AIU301.</title>
        <authorList>
            <person name="Narita-Yamada S."/>
            <person name="Nakamura S."/>
            <person name="Ito N."/>
            <person name="Takarada H."/>
            <person name="Katano Y."/>
            <person name="Nakazawa H."/>
            <person name="Hosoyama A."/>
            <person name="Yamada R."/>
            <person name="Fujita N."/>
        </authorList>
    </citation>
    <scope>NUCLEOTIDE SEQUENCE [LARGE SCALE GENOMIC DNA]</scope>
    <source>
        <strain evidence="12">DSM 11245 / JCM 8867 / AIU301</strain>
    </source>
</reference>
<dbReference type="EMBL" id="AP012035">
    <property type="protein sequence ID" value="BAJ80371.1"/>
    <property type="molecule type" value="Genomic_DNA"/>
</dbReference>
<keyword evidence="5" id="KW-0488">Methylation</keyword>
<keyword evidence="7" id="KW-0812">Transmembrane</keyword>
<dbReference type="InterPro" id="IPR010054">
    <property type="entry name" value="Type2_sec_GspG"/>
</dbReference>
<dbReference type="GO" id="GO:0015628">
    <property type="term" value="P:protein secretion by the type II secretion system"/>
    <property type="evidence" value="ECO:0007669"/>
    <property type="project" value="InterPro"/>
</dbReference>
<dbReference type="PROSITE" id="PS00409">
    <property type="entry name" value="PROKAR_NTER_METHYL"/>
    <property type="match status" value="1"/>
</dbReference>
<comment type="similarity">
    <text evidence="2">Belongs to the GSP G family.</text>
</comment>
<keyword evidence="6" id="KW-0997">Cell inner membrane</keyword>
<dbReference type="InterPro" id="IPR000983">
    <property type="entry name" value="Bac_GSPG_pilin"/>
</dbReference>
<dbReference type="InterPro" id="IPR045584">
    <property type="entry name" value="Pilin-like"/>
</dbReference>
<evidence type="ECO:0000256" key="6">
    <source>
        <dbReference type="ARBA" id="ARBA00022519"/>
    </source>
</evidence>
<keyword evidence="4" id="KW-1003">Cell membrane</keyword>
<evidence type="ECO:0000256" key="9">
    <source>
        <dbReference type="ARBA" id="ARBA00023136"/>
    </source>
</evidence>
<protein>
    <recommendedName>
        <fullName evidence="3">Type II secretion system core protein G</fullName>
    </recommendedName>
</protein>
<evidence type="ECO:0000256" key="1">
    <source>
        <dbReference type="ARBA" id="ARBA00004377"/>
    </source>
</evidence>
<dbReference type="Pfam" id="PF08334">
    <property type="entry name" value="T2SSG"/>
    <property type="match status" value="1"/>
</dbReference>
<evidence type="ECO:0000256" key="7">
    <source>
        <dbReference type="ARBA" id="ARBA00022692"/>
    </source>
</evidence>
<dbReference type="SUPFAM" id="SSF54523">
    <property type="entry name" value="Pili subunits"/>
    <property type="match status" value="1"/>
</dbReference>
<organism evidence="11 12">
    <name type="scientific">Acidiphilium multivorum (strain DSM 11245 / JCM 8867 / NBRC 100883 / AIU 301)</name>
    <dbReference type="NCBI Taxonomy" id="926570"/>
    <lineage>
        <taxon>Bacteria</taxon>
        <taxon>Pseudomonadati</taxon>
        <taxon>Pseudomonadota</taxon>
        <taxon>Alphaproteobacteria</taxon>
        <taxon>Acetobacterales</taxon>
        <taxon>Acidocellaceae</taxon>
        <taxon>Acidiphilium</taxon>
    </lineage>
</organism>
<dbReference type="InterPro" id="IPR012902">
    <property type="entry name" value="N_methyl_site"/>
</dbReference>
<evidence type="ECO:0000259" key="10">
    <source>
        <dbReference type="Pfam" id="PF08334"/>
    </source>
</evidence>